<sequence length="79" mass="8738">MQADPSMARPRIDNEILAEAVRLGFDRDDVIESLRARRQDKATVAYYLLADNRRHAPNSSYLSGEMVGDLGGLDLGFGV</sequence>
<organism evidence="2 3">
    <name type="scientific">Monoraphidium neglectum</name>
    <dbReference type="NCBI Taxonomy" id="145388"/>
    <lineage>
        <taxon>Eukaryota</taxon>
        <taxon>Viridiplantae</taxon>
        <taxon>Chlorophyta</taxon>
        <taxon>core chlorophytes</taxon>
        <taxon>Chlorophyceae</taxon>
        <taxon>CS clade</taxon>
        <taxon>Sphaeropleales</taxon>
        <taxon>Selenastraceae</taxon>
        <taxon>Monoraphidium</taxon>
    </lineage>
</organism>
<dbReference type="GO" id="GO:0004691">
    <property type="term" value="F:cAMP-dependent protein kinase activity"/>
    <property type="evidence" value="ECO:0007669"/>
    <property type="project" value="UniProtKB-EC"/>
</dbReference>
<dbReference type="Proteomes" id="UP000054498">
    <property type="component" value="Unassembled WGS sequence"/>
</dbReference>
<dbReference type="RefSeq" id="XP_013890256.1">
    <property type="nucleotide sequence ID" value="XM_014034802.1"/>
</dbReference>
<dbReference type="CDD" id="cd14335">
    <property type="entry name" value="UBA_SnRK1_plant"/>
    <property type="match status" value="1"/>
</dbReference>
<protein>
    <submittedName>
        <fullName evidence="2">5'-AMP-activated protein kinase, catalytic alpha subunit</fullName>
        <ecNumber evidence="2">2.7.11.11</ecNumber>
    </submittedName>
</protein>
<reference evidence="2 3" key="1">
    <citation type="journal article" date="2013" name="BMC Genomics">
        <title>Reconstruction of the lipid metabolism for the microalga Monoraphidium neglectum from its genome sequence reveals characteristics suitable for biofuel production.</title>
        <authorList>
            <person name="Bogen C."/>
            <person name="Al-Dilaimi A."/>
            <person name="Albersmeier A."/>
            <person name="Wichmann J."/>
            <person name="Grundmann M."/>
            <person name="Rupp O."/>
            <person name="Lauersen K.J."/>
            <person name="Blifernez-Klassen O."/>
            <person name="Kalinowski J."/>
            <person name="Goesmann A."/>
            <person name="Mussgnug J.H."/>
            <person name="Kruse O."/>
        </authorList>
    </citation>
    <scope>NUCLEOTIDE SEQUENCE [LARGE SCALE GENOMIC DNA]</scope>
    <source>
        <strain evidence="2 3">SAG 48.87</strain>
    </source>
</reference>
<dbReference type="InterPro" id="IPR015940">
    <property type="entry name" value="UBA"/>
</dbReference>
<accession>A0A0D2LMH0</accession>
<feature type="domain" description="UBA" evidence="1">
    <location>
        <begin position="13"/>
        <end position="48"/>
    </location>
</feature>
<dbReference type="EC" id="2.7.11.11" evidence="2"/>
<evidence type="ECO:0000313" key="2">
    <source>
        <dbReference type="EMBL" id="KIY91236.1"/>
    </source>
</evidence>
<gene>
    <name evidence="2" type="ORF">MNEG_16728</name>
</gene>
<dbReference type="AlphaFoldDB" id="A0A0D2LMH0"/>
<dbReference type="Gene3D" id="1.10.8.10">
    <property type="entry name" value="DNA helicase RuvA subunit, C-terminal domain"/>
    <property type="match status" value="1"/>
</dbReference>
<evidence type="ECO:0000259" key="1">
    <source>
        <dbReference type="Pfam" id="PF00627"/>
    </source>
</evidence>
<keyword evidence="2" id="KW-0418">Kinase</keyword>
<dbReference type="GeneID" id="25734516"/>
<dbReference type="KEGG" id="mng:MNEG_16728"/>
<dbReference type="STRING" id="145388.A0A0D2LMH0"/>
<dbReference type="EMBL" id="KK106919">
    <property type="protein sequence ID" value="KIY91236.1"/>
    <property type="molecule type" value="Genomic_DNA"/>
</dbReference>
<evidence type="ECO:0000313" key="3">
    <source>
        <dbReference type="Proteomes" id="UP000054498"/>
    </source>
</evidence>
<keyword evidence="2" id="KW-0808">Transferase</keyword>
<proteinExistence type="predicted"/>
<keyword evidence="3" id="KW-1185">Reference proteome</keyword>
<dbReference type="OrthoDB" id="193931at2759"/>
<name>A0A0D2LMH0_9CHLO</name>
<dbReference type="Pfam" id="PF00627">
    <property type="entry name" value="UBA"/>
    <property type="match status" value="1"/>
</dbReference>
<dbReference type="InterPro" id="IPR009060">
    <property type="entry name" value="UBA-like_sf"/>
</dbReference>
<dbReference type="SUPFAM" id="SSF46934">
    <property type="entry name" value="UBA-like"/>
    <property type="match status" value="1"/>
</dbReference>